<reference evidence="1" key="1">
    <citation type="journal article" date="2021" name="PeerJ">
        <title>Extensive microbial diversity within the chicken gut microbiome revealed by metagenomics and culture.</title>
        <authorList>
            <person name="Gilroy R."/>
            <person name="Ravi A."/>
            <person name="Getino M."/>
            <person name="Pursley I."/>
            <person name="Horton D.L."/>
            <person name="Alikhan N.F."/>
            <person name="Baker D."/>
            <person name="Gharbi K."/>
            <person name="Hall N."/>
            <person name="Watson M."/>
            <person name="Adriaenssens E.M."/>
            <person name="Foster-Nyarko E."/>
            <person name="Jarju S."/>
            <person name="Secka A."/>
            <person name="Antonio M."/>
            <person name="Oren A."/>
            <person name="Chaudhuri R.R."/>
            <person name="La Ragione R."/>
            <person name="Hildebrand F."/>
            <person name="Pallen M.J."/>
        </authorList>
    </citation>
    <scope>NUCLEOTIDE SEQUENCE</scope>
    <source>
        <strain evidence="1">CHK188-16595</strain>
    </source>
</reference>
<protein>
    <submittedName>
        <fullName evidence="1">Uncharacterized protein</fullName>
    </submittedName>
</protein>
<dbReference type="Proteomes" id="UP000823877">
    <property type="component" value="Unassembled WGS sequence"/>
</dbReference>
<accession>A0A9D2MHZ4</accession>
<dbReference type="AlphaFoldDB" id="A0A9D2MHZ4"/>
<organism evidence="1 2">
    <name type="scientific">Candidatus Eubacterium faecale</name>
    <dbReference type="NCBI Taxonomy" id="2838568"/>
    <lineage>
        <taxon>Bacteria</taxon>
        <taxon>Bacillati</taxon>
        <taxon>Bacillota</taxon>
        <taxon>Clostridia</taxon>
        <taxon>Eubacteriales</taxon>
        <taxon>Eubacteriaceae</taxon>
        <taxon>Eubacterium</taxon>
    </lineage>
</organism>
<evidence type="ECO:0000313" key="1">
    <source>
        <dbReference type="EMBL" id="HJB74408.1"/>
    </source>
</evidence>
<reference evidence="1" key="2">
    <citation type="submission" date="2021-04" db="EMBL/GenBank/DDBJ databases">
        <authorList>
            <person name="Gilroy R."/>
        </authorList>
    </citation>
    <scope>NUCLEOTIDE SEQUENCE</scope>
    <source>
        <strain evidence="1">CHK188-16595</strain>
    </source>
</reference>
<proteinExistence type="predicted"/>
<gene>
    <name evidence="1" type="ORF">IAA37_01880</name>
</gene>
<comment type="caution">
    <text evidence="1">The sequence shown here is derived from an EMBL/GenBank/DDBJ whole genome shotgun (WGS) entry which is preliminary data.</text>
</comment>
<evidence type="ECO:0000313" key="2">
    <source>
        <dbReference type="Proteomes" id="UP000823877"/>
    </source>
</evidence>
<dbReference type="EMBL" id="DWXN01000003">
    <property type="protein sequence ID" value="HJB74408.1"/>
    <property type="molecule type" value="Genomic_DNA"/>
</dbReference>
<sequence length="80" mass="9536">MISYKEAEKKACEYYKDYEITQKWEDDTYFNFCFGIVGEPPLPGMEEVRINKDTGQLSTYNPFFEMQKKAPKITEDLFKK</sequence>
<name>A0A9D2MHZ4_9FIRM</name>